<feature type="region of interest" description="Disordered" evidence="1">
    <location>
        <begin position="78"/>
        <end position="105"/>
    </location>
</feature>
<organism evidence="2 3">
    <name type="scientific">Amblyomma americanum</name>
    <name type="common">Lone star tick</name>
    <dbReference type="NCBI Taxonomy" id="6943"/>
    <lineage>
        <taxon>Eukaryota</taxon>
        <taxon>Metazoa</taxon>
        <taxon>Ecdysozoa</taxon>
        <taxon>Arthropoda</taxon>
        <taxon>Chelicerata</taxon>
        <taxon>Arachnida</taxon>
        <taxon>Acari</taxon>
        <taxon>Parasitiformes</taxon>
        <taxon>Ixodida</taxon>
        <taxon>Ixodoidea</taxon>
        <taxon>Ixodidae</taxon>
        <taxon>Amblyomminae</taxon>
        <taxon>Amblyomma</taxon>
    </lineage>
</organism>
<proteinExistence type="predicted"/>
<dbReference type="Proteomes" id="UP001321473">
    <property type="component" value="Unassembled WGS sequence"/>
</dbReference>
<evidence type="ECO:0000313" key="3">
    <source>
        <dbReference type="Proteomes" id="UP001321473"/>
    </source>
</evidence>
<evidence type="ECO:0000313" key="2">
    <source>
        <dbReference type="EMBL" id="KAK8776397.1"/>
    </source>
</evidence>
<feature type="region of interest" description="Disordered" evidence="1">
    <location>
        <begin position="1"/>
        <end position="25"/>
    </location>
</feature>
<comment type="caution">
    <text evidence="2">The sequence shown here is derived from an EMBL/GenBank/DDBJ whole genome shotgun (WGS) entry which is preliminary data.</text>
</comment>
<feature type="compositionally biased region" description="Polar residues" evidence="1">
    <location>
        <begin position="1"/>
        <end position="24"/>
    </location>
</feature>
<protein>
    <submittedName>
        <fullName evidence="2">Uncharacterized protein</fullName>
    </submittedName>
</protein>
<reference evidence="2 3" key="1">
    <citation type="journal article" date="2023" name="Arcadia Sci">
        <title>De novo assembly of a long-read Amblyomma americanum tick genome.</title>
        <authorList>
            <person name="Chou S."/>
            <person name="Poskanzer K.E."/>
            <person name="Rollins M."/>
            <person name="Thuy-Boun P.S."/>
        </authorList>
    </citation>
    <scope>NUCLEOTIDE SEQUENCE [LARGE SCALE GENOMIC DNA]</scope>
    <source>
        <strain evidence="2">F_SG_1</strain>
        <tissue evidence="2">Salivary glands</tissue>
    </source>
</reference>
<gene>
    <name evidence="2" type="ORF">V5799_030258</name>
</gene>
<evidence type="ECO:0000256" key="1">
    <source>
        <dbReference type="SAM" id="MobiDB-lite"/>
    </source>
</evidence>
<keyword evidence="3" id="KW-1185">Reference proteome</keyword>
<feature type="compositionally biased region" description="Low complexity" evidence="1">
    <location>
        <begin position="78"/>
        <end position="90"/>
    </location>
</feature>
<feature type="non-terminal residue" evidence="2">
    <location>
        <position position="1"/>
    </location>
</feature>
<dbReference type="AlphaFoldDB" id="A0AAQ4ENU8"/>
<accession>A0AAQ4ENU8</accession>
<sequence>DELTTKETIPTQLTTRTTEDTSAVTDEDPRFKTAVLNCFIQGHIKIYIRTAAILELCLKIIVPTAMDKNGRIDFTTQITTKTTEGQQTGKAPISYSRPSLSGPRH</sequence>
<dbReference type="EMBL" id="JARKHS020013004">
    <property type="protein sequence ID" value="KAK8776397.1"/>
    <property type="molecule type" value="Genomic_DNA"/>
</dbReference>
<name>A0AAQ4ENU8_AMBAM</name>